<dbReference type="EMBL" id="JAWIZZ010000045">
    <property type="protein sequence ID" value="KAK5779841.1"/>
    <property type="molecule type" value="Genomic_DNA"/>
</dbReference>
<evidence type="ECO:0008006" key="3">
    <source>
        <dbReference type="Google" id="ProtNLM"/>
    </source>
</evidence>
<dbReference type="GO" id="GO:0008080">
    <property type="term" value="F:N-acetyltransferase activity"/>
    <property type="evidence" value="ECO:0007669"/>
    <property type="project" value="TreeGrafter"/>
</dbReference>
<organism evidence="1 2">
    <name type="scientific">Arxiozyma heterogenica</name>
    <dbReference type="NCBI Taxonomy" id="278026"/>
    <lineage>
        <taxon>Eukaryota</taxon>
        <taxon>Fungi</taxon>
        <taxon>Dikarya</taxon>
        <taxon>Ascomycota</taxon>
        <taxon>Saccharomycotina</taxon>
        <taxon>Saccharomycetes</taxon>
        <taxon>Saccharomycetales</taxon>
        <taxon>Saccharomycetaceae</taxon>
        <taxon>Arxiozyma</taxon>
    </lineage>
</organism>
<accession>A0AAN7W2N1</accession>
<gene>
    <name evidence="1" type="ORF">RI543_002377</name>
</gene>
<reference evidence="2" key="1">
    <citation type="submission" date="2023-07" db="EMBL/GenBank/DDBJ databases">
        <title>A draft genome of Kazachstania heterogenica Y-27499.</title>
        <authorList>
            <person name="Donic C."/>
            <person name="Kralova J.S."/>
            <person name="Fidel L."/>
            <person name="Ben-Dor S."/>
            <person name="Jung S."/>
        </authorList>
    </citation>
    <scope>NUCLEOTIDE SEQUENCE [LARGE SCALE GENOMIC DNA]</scope>
    <source>
        <strain evidence="2">Y27499</strain>
    </source>
</reference>
<proteinExistence type="predicted"/>
<dbReference type="InterPro" id="IPR052058">
    <property type="entry name" value="Alcohol_O-acetyltransferase"/>
</dbReference>
<dbReference type="PANTHER" id="PTHR28037:SF1">
    <property type="entry name" value="ALCOHOL O-ACETYLTRANSFERASE 1-RELATED"/>
    <property type="match status" value="1"/>
</dbReference>
<dbReference type="AlphaFoldDB" id="A0AAN7W2N1"/>
<dbReference type="Pfam" id="PF07247">
    <property type="entry name" value="AATase"/>
    <property type="match status" value="1"/>
</dbReference>
<sequence length="544" mass="63072">MSTESDTCSEPLLANANMISEDILERGHARRMGHLENYFALLQRQDLYGNFTTYCEFESYVDTETLVPILREIFFQNPILVHTIIPKNYPNHEEFYLSEQYLEKPYPEHDYIKIVPHLGLNDIIINEQEEYRDVVDSIIKRFNDDAFQITCSLTEMISNIRIPICLPNRPNWRLLILFDQKTPRRFKHIVYISNHCSSDAMSGINLFKDINKGLAVLGKEATNIIIDTIDNDYSVNNNSRSLEIYDYDKDYTKFKRLAIPITERIDYRPNWIAMGKLMVTSMIMKYLVYKFKDSETKRIKEDRRENFHYNINIGWDQVQQLKTNLQRHKSSMTGFLQACLFIVLNESGVFKDRRWNEMGVDISIPNDHRKSLPKELVEEQYKYGANVAGSHYSFLISSIKRDQIWELSQYYTEVIQSADYNVGLGALMLDFVYKNQNVDKIITDSYLGNQRGGIILSNIGLHTDKSGNNKIEDDEKKPFAGGIKDLKFIQNVGTLGFSLVVNVCSTKKSGMNVCVSGIEGTIGDREKFNATFKELENLIRSYCE</sequence>
<evidence type="ECO:0000313" key="2">
    <source>
        <dbReference type="Proteomes" id="UP001306508"/>
    </source>
</evidence>
<dbReference type="PANTHER" id="PTHR28037">
    <property type="entry name" value="ALCOHOL O-ACETYLTRANSFERASE 1-RELATED"/>
    <property type="match status" value="1"/>
</dbReference>
<comment type="caution">
    <text evidence="1">The sequence shown here is derived from an EMBL/GenBank/DDBJ whole genome shotgun (WGS) entry which is preliminary data.</text>
</comment>
<evidence type="ECO:0000313" key="1">
    <source>
        <dbReference type="EMBL" id="KAK5779841.1"/>
    </source>
</evidence>
<dbReference type="Proteomes" id="UP001306508">
    <property type="component" value="Unassembled WGS sequence"/>
</dbReference>
<keyword evidence="2" id="KW-1185">Reference proteome</keyword>
<dbReference type="InterPro" id="IPR010828">
    <property type="entry name" value="Atf2/Sli1-like"/>
</dbReference>
<name>A0AAN7W2N1_9SACH</name>
<protein>
    <recommendedName>
        <fullName evidence="3">Alcohol acetyltransferase</fullName>
    </recommendedName>
</protein>